<sequence>MQNKWYWVFKHILLGPLIRVWNRPYLEGKENIPAEGPAIMASNHQAVYDSFIFPLVCPRQLTFPAKSEYFTTPGLIGGIQKWFFTTLGQVPVDRTAADAGDAMITAAKKVLDRGDLFGIYPEGTRSPDGRIYKGRTGMARIAMATGVDVVPVVMENLGKANPIGSWLIRPVRVGVKIGEPINPHKWAEENGFDPESREVIRPFTDFVVKKLAEISGNEYVDMYASDVKKSLEAGHGYPPEAQPKRD</sequence>
<dbReference type="PANTHER" id="PTHR10434">
    <property type="entry name" value="1-ACYL-SN-GLYCEROL-3-PHOSPHATE ACYLTRANSFERASE"/>
    <property type="match status" value="1"/>
</dbReference>
<dbReference type="RefSeq" id="WP_284823767.1">
    <property type="nucleotide sequence ID" value="NZ_CP126969.1"/>
</dbReference>
<accession>A0ABY8VBI1</accession>
<organism evidence="4 5">
    <name type="scientific">Corynebacterium breve</name>
    <dbReference type="NCBI Taxonomy" id="3049799"/>
    <lineage>
        <taxon>Bacteria</taxon>
        <taxon>Bacillati</taxon>
        <taxon>Actinomycetota</taxon>
        <taxon>Actinomycetes</taxon>
        <taxon>Mycobacteriales</taxon>
        <taxon>Corynebacteriaceae</taxon>
        <taxon>Corynebacterium</taxon>
    </lineage>
</organism>
<dbReference type="SUPFAM" id="SSF69593">
    <property type="entry name" value="Glycerol-3-phosphate (1)-acyltransferase"/>
    <property type="match status" value="1"/>
</dbReference>
<dbReference type="GO" id="GO:0016746">
    <property type="term" value="F:acyltransferase activity"/>
    <property type="evidence" value="ECO:0007669"/>
    <property type="project" value="UniProtKB-KW"/>
</dbReference>
<dbReference type="EMBL" id="CP126969">
    <property type="protein sequence ID" value="WIM66991.1"/>
    <property type="molecule type" value="Genomic_DNA"/>
</dbReference>
<dbReference type="Proteomes" id="UP001225598">
    <property type="component" value="Chromosome"/>
</dbReference>
<dbReference type="InterPro" id="IPR002123">
    <property type="entry name" value="Plipid/glycerol_acylTrfase"/>
</dbReference>
<dbReference type="PANTHER" id="PTHR10434:SF11">
    <property type="entry name" value="1-ACYL-SN-GLYCEROL-3-PHOSPHATE ACYLTRANSFERASE"/>
    <property type="match status" value="1"/>
</dbReference>
<evidence type="ECO:0000256" key="2">
    <source>
        <dbReference type="ARBA" id="ARBA00023315"/>
    </source>
</evidence>
<evidence type="ECO:0000259" key="3">
    <source>
        <dbReference type="SMART" id="SM00563"/>
    </source>
</evidence>
<dbReference type="SMART" id="SM00563">
    <property type="entry name" value="PlsC"/>
    <property type="match status" value="1"/>
</dbReference>
<keyword evidence="1" id="KW-0808">Transferase</keyword>
<evidence type="ECO:0000313" key="5">
    <source>
        <dbReference type="Proteomes" id="UP001225598"/>
    </source>
</evidence>
<evidence type="ECO:0000256" key="1">
    <source>
        <dbReference type="ARBA" id="ARBA00022679"/>
    </source>
</evidence>
<protein>
    <submittedName>
        <fullName evidence="4">Lysophospholipid acyltransferase family protein</fullName>
    </submittedName>
</protein>
<proteinExistence type="predicted"/>
<gene>
    <name evidence="4" type="ORF">QP027_07590</name>
</gene>
<keyword evidence="2 4" id="KW-0012">Acyltransferase</keyword>
<reference evidence="4 5" key="1">
    <citation type="submission" date="2023-05" db="EMBL/GenBank/DDBJ databases">
        <title>Corynebacterium suedekumii sp. nov. and Corynebacterium breve sp. nov. isolated from raw cow's milk.</title>
        <authorList>
            <person name="Baer M.K."/>
            <person name="Mehl L."/>
            <person name="Hellmuth R."/>
            <person name="Marke G."/>
            <person name="Lipski A."/>
        </authorList>
    </citation>
    <scope>NUCLEOTIDE SEQUENCE [LARGE SCALE GENOMIC DNA]</scope>
    <source>
        <strain evidence="4 5">R4</strain>
    </source>
</reference>
<dbReference type="CDD" id="cd07989">
    <property type="entry name" value="LPLAT_AGPAT-like"/>
    <property type="match status" value="1"/>
</dbReference>
<name>A0ABY8VBI1_9CORY</name>
<dbReference type="Pfam" id="PF01553">
    <property type="entry name" value="Acyltransferase"/>
    <property type="match status" value="1"/>
</dbReference>
<feature type="domain" description="Phospholipid/glycerol acyltransferase" evidence="3">
    <location>
        <begin position="38"/>
        <end position="157"/>
    </location>
</feature>
<evidence type="ECO:0000313" key="4">
    <source>
        <dbReference type="EMBL" id="WIM66991.1"/>
    </source>
</evidence>
<keyword evidence="5" id="KW-1185">Reference proteome</keyword>